<protein>
    <submittedName>
        <fullName evidence="2">Uncharacterized protein</fullName>
    </submittedName>
</protein>
<dbReference type="AlphaFoldDB" id="A0A9Q1IDH9"/>
<organism evidence="2 3">
    <name type="scientific">Synaphobranchus kaupii</name>
    <name type="common">Kaup's arrowtooth eel</name>
    <dbReference type="NCBI Taxonomy" id="118154"/>
    <lineage>
        <taxon>Eukaryota</taxon>
        <taxon>Metazoa</taxon>
        <taxon>Chordata</taxon>
        <taxon>Craniata</taxon>
        <taxon>Vertebrata</taxon>
        <taxon>Euteleostomi</taxon>
        <taxon>Actinopterygii</taxon>
        <taxon>Neopterygii</taxon>
        <taxon>Teleostei</taxon>
        <taxon>Anguilliformes</taxon>
        <taxon>Synaphobranchidae</taxon>
        <taxon>Synaphobranchus</taxon>
    </lineage>
</organism>
<sequence length="131" mass="14071">MTPAGITRVNLSFICPTLGHGPSQELPVLCMRADGLTAPPTVQRVARHWGPMPTLLGLPTAPLGRGARPISTRCDSWLTAAVTVNFSCLPPAPPEARGVRLATDAHDGRSSTPRPDRNYTERERKPTSLLV</sequence>
<dbReference type="EMBL" id="JAINUF010000020">
    <property type="protein sequence ID" value="KAJ8335669.1"/>
    <property type="molecule type" value="Genomic_DNA"/>
</dbReference>
<dbReference type="Proteomes" id="UP001152622">
    <property type="component" value="Chromosome 20"/>
</dbReference>
<gene>
    <name evidence="2" type="ORF">SKAU_G00390110</name>
</gene>
<keyword evidence="3" id="KW-1185">Reference proteome</keyword>
<evidence type="ECO:0000313" key="2">
    <source>
        <dbReference type="EMBL" id="KAJ8335669.1"/>
    </source>
</evidence>
<reference evidence="2" key="1">
    <citation type="journal article" date="2023" name="Science">
        <title>Genome structures resolve the early diversification of teleost fishes.</title>
        <authorList>
            <person name="Parey E."/>
            <person name="Louis A."/>
            <person name="Montfort J."/>
            <person name="Bouchez O."/>
            <person name="Roques C."/>
            <person name="Iampietro C."/>
            <person name="Lluch J."/>
            <person name="Castinel A."/>
            <person name="Donnadieu C."/>
            <person name="Desvignes T."/>
            <person name="Floi Bucao C."/>
            <person name="Jouanno E."/>
            <person name="Wen M."/>
            <person name="Mejri S."/>
            <person name="Dirks R."/>
            <person name="Jansen H."/>
            <person name="Henkel C."/>
            <person name="Chen W.J."/>
            <person name="Zahm M."/>
            <person name="Cabau C."/>
            <person name="Klopp C."/>
            <person name="Thompson A.W."/>
            <person name="Robinson-Rechavi M."/>
            <person name="Braasch I."/>
            <person name="Lecointre G."/>
            <person name="Bobe J."/>
            <person name="Postlethwait J.H."/>
            <person name="Berthelot C."/>
            <person name="Roest Crollius H."/>
            <person name="Guiguen Y."/>
        </authorList>
    </citation>
    <scope>NUCLEOTIDE SEQUENCE</scope>
    <source>
        <strain evidence="2">WJC10195</strain>
    </source>
</reference>
<feature type="compositionally biased region" description="Basic and acidic residues" evidence="1">
    <location>
        <begin position="103"/>
        <end position="131"/>
    </location>
</feature>
<name>A0A9Q1IDH9_SYNKA</name>
<evidence type="ECO:0000313" key="3">
    <source>
        <dbReference type="Proteomes" id="UP001152622"/>
    </source>
</evidence>
<evidence type="ECO:0000256" key="1">
    <source>
        <dbReference type="SAM" id="MobiDB-lite"/>
    </source>
</evidence>
<accession>A0A9Q1IDH9</accession>
<comment type="caution">
    <text evidence="2">The sequence shown here is derived from an EMBL/GenBank/DDBJ whole genome shotgun (WGS) entry which is preliminary data.</text>
</comment>
<proteinExistence type="predicted"/>
<feature type="region of interest" description="Disordered" evidence="1">
    <location>
        <begin position="93"/>
        <end position="131"/>
    </location>
</feature>